<reference evidence="2 3" key="1">
    <citation type="submission" date="2023-01" db="EMBL/GenBank/DDBJ databases">
        <title>Analysis of 21 Apiospora genomes using comparative genomics revels a genus with tremendous synthesis potential of carbohydrate active enzymes and secondary metabolites.</title>
        <authorList>
            <person name="Sorensen T."/>
        </authorList>
    </citation>
    <scope>NUCLEOTIDE SEQUENCE [LARGE SCALE GENOMIC DNA]</scope>
    <source>
        <strain evidence="2 3">CBS 20057</strain>
    </source>
</reference>
<gene>
    <name evidence="2" type="ORF">PG991_011711</name>
</gene>
<name>A0ABR1RFC0_9PEZI</name>
<dbReference type="Proteomes" id="UP001396898">
    <property type="component" value="Unassembled WGS sequence"/>
</dbReference>
<comment type="caution">
    <text evidence="2">The sequence shown here is derived from an EMBL/GenBank/DDBJ whole genome shotgun (WGS) entry which is preliminary data.</text>
</comment>
<feature type="compositionally biased region" description="Polar residues" evidence="1">
    <location>
        <begin position="1"/>
        <end position="10"/>
    </location>
</feature>
<accession>A0ABR1RFC0</accession>
<protein>
    <submittedName>
        <fullName evidence="2">Uncharacterized protein</fullName>
    </submittedName>
</protein>
<dbReference type="EMBL" id="JAQQWI010000016">
    <property type="protein sequence ID" value="KAK8009160.1"/>
    <property type="molecule type" value="Genomic_DNA"/>
</dbReference>
<evidence type="ECO:0000313" key="3">
    <source>
        <dbReference type="Proteomes" id="UP001396898"/>
    </source>
</evidence>
<evidence type="ECO:0000313" key="2">
    <source>
        <dbReference type="EMBL" id="KAK8009160.1"/>
    </source>
</evidence>
<sequence>ASSVQDTDNPGYSRDERDLLRLGKKPVLKSIYSKPP</sequence>
<proteinExistence type="predicted"/>
<organism evidence="2 3">
    <name type="scientific">Apiospora marii</name>
    <dbReference type="NCBI Taxonomy" id="335849"/>
    <lineage>
        <taxon>Eukaryota</taxon>
        <taxon>Fungi</taxon>
        <taxon>Dikarya</taxon>
        <taxon>Ascomycota</taxon>
        <taxon>Pezizomycotina</taxon>
        <taxon>Sordariomycetes</taxon>
        <taxon>Xylariomycetidae</taxon>
        <taxon>Amphisphaeriales</taxon>
        <taxon>Apiosporaceae</taxon>
        <taxon>Apiospora</taxon>
    </lineage>
</organism>
<feature type="non-terminal residue" evidence="2">
    <location>
        <position position="1"/>
    </location>
</feature>
<keyword evidence="3" id="KW-1185">Reference proteome</keyword>
<evidence type="ECO:0000256" key="1">
    <source>
        <dbReference type="SAM" id="MobiDB-lite"/>
    </source>
</evidence>
<feature type="region of interest" description="Disordered" evidence="1">
    <location>
        <begin position="1"/>
        <end position="20"/>
    </location>
</feature>